<proteinExistence type="predicted"/>
<dbReference type="Proteomes" id="UP000595446">
    <property type="component" value="Chromosome"/>
</dbReference>
<evidence type="ECO:0000313" key="1">
    <source>
        <dbReference type="EMBL" id="BCO37692.1"/>
    </source>
</evidence>
<keyword evidence="2" id="KW-1185">Reference proteome</keyword>
<dbReference type="AlphaFoldDB" id="A0A7R7GXJ1"/>
<evidence type="ECO:0000313" key="2">
    <source>
        <dbReference type="Proteomes" id="UP000595446"/>
    </source>
</evidence>
<dbReference type="EMBL" id="AP024237">
    <property type="protein sequence ID" value="BCO37692.1"/>
    <property type="molecule type" value="Genomic_DNA"/>
</dbReference>
<gene>
    <name evidence="1" type="ORF">MHEC_41250</name>
</gene>
<reference evidence="1 2" key="1">
    <citation type="submission" date="2020-12" db="EMBL/GenBank/DDBJ databases">
        <title>Complete genome sequence of Mycobacterium heckeshornense JCM 15655T, closely related to a pathogenic non-tuberculous mycobacterial species Mycobacterium xenopi.</title>
        <authorList>
            <person name="Yoshida M."/>
            <person name="Fukano H."/>
            <person name="Asakura T."/>
            <person name="Suzuki M."/>
            <person name="Hoshino Y."/>
        </authorList>
    </citation>
    <scope>NUCLEOTIDE SEQUENCE [LARGE SCALE GENOMIC DNA]</scope>
    <source>
        <strain evidence="1 2">JCM 15655</strain>
    </source>
</reference>
<organism evidence="1 2">
    <name type="scientific">Mycobacterium heckeshornense</name>
    <dbReference type="NCBI Taxonomy" id="110505"/>
    <lineage>
        <taxon>Bacteria</taxon>
        <taxon>Bacillati</taxon>
        <taxon>Actinomycetota</taxon>
        <taxon>Actinomycetes</taxon>
        <taxon>Mycobacteriales</taxon>
        <taxon>Mycobacteriaceae</taxon>
        <taxon>Mycobacterium</taxon>
    </lineage>
</organism>
<sequence length="54" mass="6240">MKSRLDREHHADYETEWAAMRMSRRSGRWPAGIVPPVGRYADPAYSSGVLSRFM</sequence>
<accession>A0A7R7GXJ1</accession>
<protein>
    <submittedName>
        <fullName evidence="1">Uncharacterized protein</fullName>
    </submittedName>
</protein>
<name>A0A7R7GXJ1_9MYCO</name>